<comment type="similarity">
    <text evidence="2 9">Belongs to the ABC-2 integral membrane protein family.</text>
</comment>
<dbReference type="eggNOG" id="COG1682">
    <property type="taxonomic scope" value="Bacteria"/>
</dbReference>
<reference evidence="11 12" key="1">
    <citation type="journal article" date="2013" name="Appl. Environ. Microbiol.">
        <title>Genome analysis suggests that the soil oligotrophic bacterium Agromonas oligotrophica (Bradyrhizobium oligotrophicum) is a nitrogen-fixing symbiont of Aeschynomene indica.</title>
        <authorList>
            <person name="Okubo T."/>
            <person name="Fukushima S."/>
            <person name="Itakura M."/>
            <person name="Oshima K."/>
            <person name="Longtonglang A."/>
            <person name="Teaumroong N."/>
            <person name="Mitsui H."/>
            <person name="Hattori M."/>
            <person name="Hattori R."/>
            <person name="Hattori T."/>
            <person name="Minamisawa K."/>
        </authorList>
    </citation>
    <scope>NUCLEOTIDE SEQUENCE [LARGE SCALE GENOMIC DNA]</scope>
    <source>
        <strain evidence="11 12">S58</strain>
    </source>
</reference>
<name>M4Z2E2_9BRAD</name>
<dbReference type="GO" id="GO:0140359">
    <property type="term" value="F:ABC-type transporter activity"/>
    <property type="evidence" value="ECO:0007669"/>
    <property type="project" value="InterPro"/>
</dbReference>
<keyword evidence="12" id="KW-1185">Reference proteome</keyword>
<evidence type="ECO:0000256" key="4">
    <source>
        <dbReference type="ARBA" id="ARBA00022475"/>
    </source>
</evidence>
<evidence type="ECO:0000259" key="10">
    <source>
        <dbReference type="PROSITE" id="PS51012"/>
    </source>
</evidence>
<feature type="domain" description="ABC transmembrane type-2" evidence="10">
    <location>
        <begin position="59"/>
        <end position="281"/>
    </location>
</feature>
<keyword evidence="8 9" id="KW-0472">Membrane</keyword>
<keyword evidence="3 9" id="KW-0813">Transport</keyword>
<evidence type="ECO:0000256" key="5">
    <source>
        <dbReference type="ARBA" id="ARBA00022519"/>
    </source>
</evidence>
<evidence type="ECO:0000313" key="11">
    <source>
        <dbReference type="EMBL" id="BAM86876.1"/>
    </source>
</evidence>
<keyword evidence="11" id="KW-0547">Nucleotide-binding</keyword>
<dbReference type="PANTHER" id="PTHR30413">
    <property type="entry name" value="INNER MEMBRANE TRANSPORT PERMEASE"/>
    <property type="match status" value="1"/>
</dbReference>
<evidence type="ECO:0000256" key="8">
    <source>
        <dbReference type="ARBA" id="ARBA00023136"/>
    </source>
</evidence>
<dbReference type="GO" id="GO:0015920">
    <property type="term" value="P:lipopolysaccharide transport"/>
    <property type="evidence" value="ECO:0007669"/>
    <property type="project" value="TreeGrafter"/>
</dbReference>
<evidence type="ECO:0000256" key="1">
    <source>
        <dbReference type="ARBA" id="ARBA00004429"/>
    </source>
</evidence>
<keyword evidence="5" id="KW-0997">Cell inner membrane</keyword>
<comment type="caution">
    <text evidence="9">Lacks conserved residue(s) required for the propagation of feature annotation.</text>
</comment>
<organism evidence="11 12">
    <name type="scientific">Bradyrhizobium oligotrophicum S58</name>
    <dbReference type="NCBI Taxonomy" id="1245469"/>
    <lineage>
        <taxon>Bacteria</taxon>
        <taxon>Pseudomonadati</taxon>
        <taxon>Pseudomonadota</taxon>
        <taxon>Alphaproteobacteria</taxon>
        <taxon>Hyphomicrobiales</taxon>
        <taxon>Nitrobacteraceae</taxon>
        <taxon>Bradyrhizobium</taxon>
    </lineage>
</organism>
<dbReference type="GO" id="GO:0005524">
    <property type="term" value="F:ATP binding"/>
    <property type="evidence" value="ECO:0007669"/>
    <property type="project" value="UniProtKB-KW"/>
</dbReference>
<comment type="subcellular location">
    <subcellularLocation>
        <location evidence="1 9">Cell inner membrane</location>
        <topology evidence="1 9">Multi-pass membrane protein</topology>
    </subcellularLocation>
</comment>
<dbReference type="EMBL" id="AP012603">
    <property type="protein sequence ID" value="BAM86876.1"/>
    <property type="molecule type" value="Genomic_DNA"/>
</dbReference>
<dbReference type="InterPro" id="IPR013525">
    <property type="entry name" value="ABC2_TM"/>
</dbReference>
<evidence type="ECO:0000256" key="3">
    <source>
        <dbReference type="ARBA" id="ARBA00022448"/>
    </source>
</evidence>
<proteinExistence type="inferred from homology"/>
<dbReference type="Proteomes" id="UP000011841">
    <property type="component" value="Chromosome"/>
</dbReference>
<gene>
    <name evidence="11" type="ORF">S58_08650</name>
</gene>
<keyword evidence="6 9" id="KW-0812">Transmembrane</keyword>
<dbReference type="InterPro" id="IPR047817">
    <property type="entry name" value="ABC2_TM_bact-type"/>
</dbReference>
<feature type="transmembrane region" description="Helical" evidence="9">
    <location>
        <begin position="93"/>
        <end position="114"/>
    </location>
</feature>
<feature type="transmembrane region" description="Helical" evidence="9">
    <location>
        <begin position="257"/>
        <end position="281"/>
    </location>
</feature>
<feature type="transmembrane region" description="Helical" evidence="9">
    <location>
        <begin position="135"/>
        <end position="161"/>
    </location>
</feature>
<dbReference type="PANTHER" id="PTHR30413:SF8">
    <property type="entry name" value="TRANSPORT PERMEASE PROTEIN"/>
    <property type="match status" value="1"/>
</dbReference>
<keyword evidence="11" id="KW-0067">ATP-binding</keyword>
<sequence length="289" mass="31930">MAMIKSDRQDIITIYEATQRSGGLTSSLRQAYFDLSNSRHVITRLFWRDFIAQFRQKILGYFWALLNPILGIVSFLFLYSIGVLKPGQGEIPYPLYVLVGTTIWACLPGAMGAVSSGLQSQADLILRTKIPKLALAMSSLAGVFYSIAISMITMMAVFLIMGRWPSLWILAYPLLVLPMVLLGTAIGLMLAVLGTIARDLTPLATQGLSLLMYLTPAVYLHSSIESPTIQFLIKCNPLTYLIDVPRALICLDQANDIPVFLVVIVATVILVIVGLKIFYLLEDLVAERL</sequence>
<feature type="transmembrane region" description="Helical" evidence="9">
    <location>
        <begin position="167"/>
        <end position="193"/>
    </location>
</feature>
<dbReference type="Pfam" id="PF01061">
    <property type="entry name" value="ABC2_membrane"/>
    <property type="match status" value="1"/>
</dbReference>
<accession>M4Z2E2</accession>
<dbReference type="STRING" id="1245469.S58_08650"/>
<evidence type="ECO:0000256" key="9">
    <source>
        <dbReference type="RuleBase" id="RU361157"/>
    </source>
</evidence>
<evidence type="ECO:0000256" key="7">
    <source>
        <dbReference type="ARBA" id="ARBA00022989"/>
    </source>
</evidence>
<dbReference type="GO" id="GO:0005886">
    <property type="term" value="C:plasma membrane"/>
    <property type="evidence" value="ECO:0007669"/>
    <property type="project" value="UniProtKB-SubCell"/>
</dbReference>
<dbReference type="KEGG" id="aol:S58_08650"/>
<keyword evidence="7 9" id="KW-1133">Transmembrane helix</keyword>
<dbReference type="PROSITE" id="PS51012">
    <property type="entry name" value="ABC_TM2"/>
    <property type="match status" value="1"/>
</dbReference>
<dbReference type="AlphaFoldDB" id="M4Z2E2"/>
<keyword evidence="4 9" id="KW-1003">Cell membrane</keyword>
<dbReference type="PATRIC" id="fig|1245469.3.peg.885"/>
<dbReference type="HOGENOM" id="CLU_060703_2_1_5"/>
<evidence type="ECO:0000313" key="12">
    <source>
        <dbReference type="Proteomes" id="UP000011841"/>
    </source>
</evidence>
<protein>
    <recommendedName>
        <fullName evidence="9">Transport permease protein</fullName>
    </recommendedName>
</protein>
<evidence type="ECO:0000256" key="2">
    <source>
        <dbReference type="ARBA" id="ARBA00007783"/>
    </source>
</evidence>
<feature type="transmembrane region" description="Helical" evidence="9">
    <location>
        <begin position="58"/>
        <end position="81"/>
    </location>
</feature>
<evidence type="ECO:0000256" key="6">
    <source>
        <dbReference type="ARBA" id="ARBA00022692"/>
    </source>
</evidence>